<dbReference type="EMBL" id="VAWA01000003">
    <property type="protein sequence ID" value="TLP78832.1"/>
    <property type="molecule type" value="Genomic_DNA"/>
</dbReference>
<feature type="domain" description="Transposase IS30-like HTH" evidence="3">
    <location>
        <begin position="144"/>
        <end position="185"/>
    </location>
</feature>
<dbReference type="Pfam" id="PF13936">
    <property type="entry name" value="HTH_38"/>
    <property type="match status" value="1"/>
</dbReference>
<keyword evidence="5" id="KW-1185">Reference proteome</keyword>
<dbReference type="InterPro" id="IPR053392">
    <property type="entry name" value="Transposase_IS30-like"/>
</dbReference>
<dbReference type="NCBIfam" id="NF033563">
    <property type="entry name" value="transpos_IS30"/>
    <property type="match status" value="1"/>
</dbReference>
<dbReference type="PANTHER" id="PTHR10948:SF23">
    <property type="entry name" value="TRANSPOSASE INSI FOR INSERTION SEQUENCE ELEMENT IS30A-RELATED"/>
    <property type="match status" value="1"/>
</dbReference>
<name>A0A5R9AJ92_9MICC</name>
<proteinExistence type="predicted"/>
<dbReference type="InterPro" id="IPR009057">
    <property type="entry name" value="Homeodomain-like_sf"/>
</dbReference>
<sequence length="360" mass="40512">MDYTEEPRRQVRRYTPEDRLGYQQLVGQGLSVRQAAAQLGFAASTAAKWLHWETAESSSKTPAPMGCPPHPGRDRYHQLREAGSSLAAAAAAVGVTRRAGHKWDRQLRDSGETAPLRPSPRQVEYNQAMDTMRLISHAPQISSRFLSVLERERIKDLQQSGASLRMIAAELGRSASTISRELTRNSDRYGRYLPYGAQRLAVTRRARPKQPKLLEASPLRDWVQSKLELQWSPAQISATLVKEFPDQLEMRVSHETVYQALYFQARGGLKKEVQAALRTGRARRKPRGQQRRPRQLGQEMIMISDRPAEVNDRAVPGHWEGDLIMGAGNRSAIATLVERKSRFLMLCYLPEDHTAAGGVN</sequence>
<evidence type="ECO:0000313" key="4">
    <source>
        <dbReference type="EMBL" id="TLP78832.1"/>
    </source>
</evidence>
<dbReference type="PANTHER" id="PTHR10948">
    <property type="entry name" value="TRANSPOSASE"/>
    <property type="match status" value="1"/>
</dbReference>
<dbReference type="GO" id="GO:0032196">
    <property type="term" value="P:transposition"/>
    <property type="evidence" value="ECO:0007669"/>
    <property type="project" value="TreeGrafter"/>
</dbReference>
<evidence type="ECO:0000259" key="3">
    <source>
        <dbReference type="Pfam" id="PF13936"/>
    </source>
</evidence>
<dbReference type="Proteomes" id="UP000306544">
    <property type="component" value="Unassembled WGS sequence"/>
</dbReference>
<dbReference type="GO" id="GO:0005829">
    <property type="term" value="C:cytosol"/>
    <property type="evidence" value="ECO:0007669"/>
    <property type="project" value="TreeGrafter"/>
</dbReference>
<dbReference type="GO" id="GO:0006310">
    <property type="term" value="P:DNA recombination"/>
    <property type="evidence" value="ECO:0007669"/>
    <property type="project" value="UniProtKB-KW"/>
</dbReference>
<dbReference type="OrthoDB" id="9803231at2"/>
<accession>A0A5R9AJ92</accession>
<dbReference type="RefSeq" id="WP_138169348.1">
    <property type="nucleotide sequence ID" value="NZ_VAWA01000003.1"/>
</dbReference>
<dbReference type="Gene3D" id="1.10.10.60">
    <property type="entry name" value="Homeodomain-like"/>
    <property type="match status" value="1"/>
</dbReference>
<comment type="caution">
    <text evidence="4">The sequence shown here is derived from an EMBL/GenBank/DDBJ whole genome shotgun (WGS) entry which is preliminary data.</text>
</comment>
<protein>
    <submittedName>
        <fullName evidence="4">IS30 family transposase</fullName>
    </submittedName>
</protein>
<dbReference type="AlphaFoldDB" id="A0A5R9AJ92"/>
<evidence type="ECO:0000313" key="5">
    <source>
        <dbReference type="Proteomes" id="UP000306544"/>
    </source>
</evidence>
<feature type="region of interest" description="Disordered" evidence="2">
    <location>
        <begin position="100"/>
        <end position="119"/>
    </location>
</feature>
<dbReference type="SUPFAM" id="SSF46689">
    <property type="entry name" value="Homeodomain-like"/>
    <property type="match status" value="1"/>
</dbReference>
<organism evidence="4 5">
    <name type="scientific">Nesterenkonia sphaerica</name>
    <dbReference type="NCBI Taxonomy" id="1804988"/>
    <lineage>
        <taxon>Bacteria</taxon>
        <taxon>Bacillati</taxon>
        <taxon>Actinomycetota</taxon>
        <taxon>Actinomycetes</taxon>
        <taxon>Micrococcales</taxon>
        <taxon>Micrococcaceae</taxon>
        <taxon>Nesterenkonia</taxon>
    </lineage>
</organism>
<evidence type="ECO:0000256" key="1">
    <source>
        <dbReference type="ARBA" id="ARBA00023172"/>
    </source>
</evidence>
<dbReference type="InterPro" id="IPR051917">
    <property type="entry name" value="Transposase-Integrase"/>
</dbReference>
<feature type="compositionally biased region" description="Basic and acidic residues" evidence="2">
    <location>
        <begin position="101"/>
        <end position="111"/>
    </location>
</feature>
<reference evidence="4 5" key="1">
    <citation type="submission" date="2019-05" db="EMBL/GenBank/DDBJ databases">
        <title>Nesterenkonia sp. GY239, isolated from the Southern Atlantic Ocean.</title>
        <authorList>
            <person name="Zhang G."/>
        </authorList>
    </citation>
    <scope>NUCLEOTIDE SEQUENCE [LARGE SCALE GENOMIC DNA]</scope>
    <source>
        <strain evidence="4 5">GY239</strain>
    </source>
</reference>
<gene>
    <name evidence="4" type="ORF">FEF27_02915</name>
</gene>
<dbReference type="GO" id="GO:0004803">
    <property type="term" value="F:transposase activity"/>
    <property type="evidence" value="ECO:0007669"/>
    <property type="project" value="TreeGrafter"/>
</dbReference>
<dbReference type="InterPro" id="IPR025246">
    <property type="entry name" value="IS30-like_HTH"/>
</dbReference>
<evidence type="ECO:0000256" key="2">
    <source>
        <dbReference type="SAM" id="MobiDB-lite"/>
    </source>
</evidence>
<keyword evidence="1" id="KW-0233">DNA recombination</keyword>